<comment type="caution">
    <text evidence="11">The sequence shown here is derived from an EMBL/GenBank/DDBJ whole genome shotgun (WGS) entry which is preliminary data.</text>
</comment>
<evidence type="ECO:0000259" key="10">
    <source>
        <dbReference type="PROSITE" id="PS51194"/>
    </source>
</evidence>
<keyword evidence="6" id="KW-0067">ATP-binding</keyword>
<dbReference type="PANTHER" id="PTHR47961:SF6">
    <property type="entry name" value="DNA-DIRECTED DNA POLYMERASE"/>
    <property type="match status" value="1"/>
</dbReference>
<dbReference type="SMART" id="SM00490">
    <property type="entry name" value="HELICc"/>
    <property type="match status" value="1"/>
</dbReference>
<feature type="domain" description="Helicase C-terminal" evidence="10">
    <location>
        <begin position="244"/>
        <end position="451"/>
    </location>
</feature>
<dbReference type="GO" id="GO:0004386">
    <property type="term" value="F:helicase activity"/>
    <property type="evidence" value="ECO:0007669"/>
    <property type="project" value="UniProtKB-KW"/>
</dbReference>
<keyword evidence="3" id="KW-0227">DNA damage</keyword>
<feature type="domain" description="Helicase ATP-binding" evidence="9">
    <location>
        <begin position="35"/>
        <end position="206"/>
    </location>
</feature>
<evidence type="ECO:0000256" key="5">
    <source>
        <dbReference type="ARBA" id="ARBA00022806"/>
    </source>
</evidence>
<keyword evidence="2" id="KW-0547">Nucleotide-binding</keyword>
<dbReference type="SUPFAM" id="SSF52540">
    <property type="entry name" value="P-loop containing nucleoside triphosphate hydrolases"/>
    <property type="match status" value="1"/>
</dbReference>
<accession>A0A8S1GYK8</accession>
<dbReference type="GO" id="GO:0003676">
    <property type="term" value="F:nucleic acid binding"/>
    <property type="evidence" value="ECO:0007669"/>
    <property type="project" value="InterPro"/>
</dbReference>
<dbReference type="InterPro" id="IPR001650">
    <property type="entry name" value="Helicase_C-like"/>
</dbReference>
<dbReference type="EMBL" id="CAJGYM010000008">
    <property type="protein sequence ID" value="CAD6188317.1"/>
    <property type="molecule type" value="Genomic_DNA"/>
</dbReference>
<dbReference type="GO" id="GO:0005634">
    <property type="term" value="C:nucleus"/>
    <property type="evidence" value="ECO:0007669"/>
    <property type="project" value="UniProtKB-SubCell"/>
</dbReference>
<keyword evidence="5" id="KW-0347">Helicase</keyword>
<sequence>MKSTSFPKWLPIEIKEFYLENGVKNLFKWQRNIIDQSSESQQNILFSAPTSAGKSIVAEFLALRVAQEGRKVLFILPYISVAKEKLFHLQKCWRRVDITVAGFIGPNSVPPNDWLAAVCTIEKAASLLNRALTDAWCDKIGMVVVDELHMLFDSSRGVNLEFLLCKILYWNRTAAVNPIRVVGMSATVPQIKSLGEWMNSKVFRAEFRPIDLKENVVYNDIVYNSEGEVFGEEIRRLESSRDVSLTLALEGCRRGKKQLLFCSSKADTEKTSLDLAKLLDPLLKSSPILKDVMEKIREGLMAAKKRLDQLGSTDKCLLLSLARGIAFHHAGLTIEERECIEETFRNGHLLVLVCTSTLASGVNLPAETVIIKAQSRGPSALNSTTYRQMIGRAGRMGHSTEDFRIQLIIKECRKMFFLLLKSRTEKHGNRGQRTFKGRWPKDLEASNNHLS</sequence>
<dbReference type="InterPro" id="IPR050474">
    <property type="entry name" value="Hel308_SKI2-like"/>
</dbReference>
<gene>
    <name evidence="11" type="ORF">CAUJ_LOCUS4236</name>
</gene>
<dbReference type="InterPro" id="IPR011545">
    <property type="entry name" value="DEAD/DEAH_box_helicase_dom"/>
</dbReference>
<keyword evidence="12" id="KW-1185">Reference proteome</keyword>
<evidence type="ECO:0000256" key="6">
    <source>
        <dbReference type="ARBA" id="ARBA00022840"/>
    </source>
</evidence>
<dbReference type="Pfam" id="PF00270">
    <property type="entry name" value="DEAD"/>
    <property type="match status" value="1"/>
</dbReference>
<dbReference type="Pfam" id="PF00271">
    <property type="entry name" value="Helicase_C"/>
    <property type="match status" value="1"/>
</dbReference>
<dbReference type="Proteomes" id="UP000835052">
    <property type="component" value="Unassembled WGS sequence"/>
</dbReference>
<evidence type="ECO:0000256" key="8">
    <source>
        <dbReference type="ARBA" id="ARBA00023242"/>
    </source>
</evidence>
<dbReference type="CDD" id="cd18795">
    <property type="entry name" value="SF2_C_Ski2"/>
    <property type="match status" value="1"/>
</dbReference>
<organism evidence="11 12">
    <name type="scientific">Caenorhabditis auriculariae</name>
    <dbReference type="NCBI Taxonomy" id="2777116"/>
    <lineage>
        <taxon>Eukaryota</taxon>
        <taxon>Metazoa</taxon>
        <taxon>Ecdysozoa</taxon>
        <taxon>Nematoda</taxon>
        <taxon>Chromadorea</taxon>
        <taxon>Rhabditida</taxon>
        <taxon>Rhabditina</taxon>
        <taxon>Rhabditomorpha</taxon>
        <taxon>Rhabditoidea</taxon>
        <taxon>Rhabditidae</taxon>
        <taxon>Peloderinae</taxon>
        <taxon>Caenorhabditis</taxon>
    </lineage>
</organism>
<proteinExistence type="predicted"/>
<dbReference type="PROSITE" id="PS51192">
    <property type="entry name" value="HELICASE_ATP_BIND_1"/>
    <property type="match status" value="1"/>
</dbReference>
<keyword evidence="7" id="KW-0234">DNA repair</keyword>
<protein>
    <submittedName>
        <fullName evidence="11">Uncharacterized protein</fullName>
    </submittedName>
</protein>
<name>A0A8S1GYK8_9PELO</name>
<dbReference type="GO" id="GO:0016787">
    <property type="term" value="F:hydrolase activity"/>
    <property type="evidence" value="ECO:0007669"/>
    <property type="project" value="UniProtKB-KW"/>
</dbReference>
<comment type="subcellular location">
    <subcellularLocation>
        <location evidence="1">Nucleus</location>
    </subcellularLocation>
</comment>
<dbReference type="GO" id="GO:0006281">
    <property type="term" value="P:DNA repair"/>
    <property type="evidence" value="ECO:0007669"/>
    <property type="project" value="UniProtKB-KW"/>
</dbReference>
<dbReference type="InterPro" id="IPR014001">
    <property type="entry name" value="Helicase_ATP-bd"/>
</dbReference>
<evidence type="ECO:0000313" key="12">
    <source>
        <dbReference type="Proteomes" id="UP000835052"/>
    </source>
</evidence>
<keyword evidence="8" id="KW-0539">Nucleus</keyword>
<dbReference type="PROSITE" id="PS51194">
    <property type="entry name" value="HELICASE_CTER"/>
    <property type="match status" value="1"/>
</dbReference>
<keyword evidence="4" id="KW-0378">Hydrolase</keyword>
<evidence type="ECO:0000256" key="7">
    <source>
        <dbReference type="ARBA" id="ARBA00023204"/>
    </source>
</evidence>
<evidence type="ECO:0000256" key="4">
    <source>
        <dbReference type="ARBA" id="ARBA00022801"/>
    </source>
</evidence>
<dbReference type="AlphaFoldDB" id="A0A8S1GYK8"/>
<evidence type="ECO:0000256" key="1">
    <source>
        <dbReference type="ARBA" id="ARBA00004123"/>
    </source>
</evidence>
<dbReference type="OrthoDB" id="2320933at2759"/>
<dbReference type="SMART" id="SM00487">
    <property type="entry name" value="DEXDc"/>
    <property type="match status" value="1"/>
</dbReference>
<evidence type="ECO:0000256" key="2">
    <source>
        <dbReference type="ARBA" id="ARBA00022741"/>
    </source>
</evidence>
<dbReference type="PANTHER" id="PTHR47961">
    <property type="entry name" value="DNA POLYMERASE THETA, PUTATIVE (AFU_ORTHOLOGUE AFUA_1G05260)-RELATED"/>
    <property type="match status" value="1"/>
</dbReference>
<dbReference type="GO" id="GO:0005524">
    <property type="term" value="F:ATP binding"/>
    <property type="evidence" value="ECO:0007669"/>
    <property type="project" value="UniProtKB-KW"/>
</dbReference>
<reference evidence="11" key="1">
    <citation type="submission" date="2020-10" db="EMBL/GenBank/DDBJ databases">
        <authorList>
            <person name="Kikuchi T."/>
        </authorList>
    </citation>
    <scope>NUCLEOTIDE SEQUENCE</scope>
    <source>
        <strain evidence="11">NKZ352</strain>
    </source>
</reference>
<dbReference type="FunFam" id="3.40.50.300:FF:000813">
    <property type="entry name" value="helicase POLQ-like isoform X1"/>
    <property type="match status" value="1"/>
</dbReference>
<dbReference type="Gene3D" id="3.40.50.300">
    <property type="entry name" value="P-loop containing nucleotide triphosphate hydrolases"/>
    <property type="match status" value="2"/>
</dbReference>
<dbReference type="InterPro" id="IPR027417">
    <property type="entry name" value="P-loop_NTPase"/>
</dbReference>
<evidence type="ECO:0000313" key="11">
    <source>
        <dbReference type="EMBL" id="CAD6188317.1"/>
    </source>
</evidence>
<evidence type="ECO:0000259" key="9">
    <source>
        <dbReference type="PROSITE" id="PS51192"/>
    </source>
</evidence>
<evidence type="ECO:0000256" key="3">
    <source>
        <dbReference type="ARBA" id="ARBA00022763"/>
    </source>
</evidence>